<protein>
    <submittedName>
        <fullName evidence="2">Uncharacterized protein</fullName>
    </submittedName>
</protein>
<gene>
    <name evidence="2" type="ORF">GCM10010178_04750</name>
</gene>
<evidence type="ECO:0000313" key="2">
    <source>
        <dbReference type="EMBL" id="GGU16159.1"/>
    </source>
</evidence>
<sequence>MPIASAISLATGVVSRGSWMEAPLPEESSVRSRMMRRIVWPAAAIGGGGGGRVGQRHPDDAPTSGKTG</sequence>
<name>A0ABQ2UBV8_9PSEU</name>
<evidence type="ECO:0000313" key="3">
    <source>
        <dbReference type="Proteomes" id="UP000649573"/>
    </source>
</evidence>
<comment type="caution">
    <text evidence="2">The sequence shown here is derived from an EMBL/GenBank/DDBJ whole genome shotgun (WGS) entry which is preliminary data.</text>
</comment>
<dbReference type="EMBL" id="BMRE01000001">
    <property type="protein sequence ID" value="GGU16159.1"/>
    <property type="molecule type" value="Genomic_DNA"/>
</dbReference>
<proteinExistence type="predicted"/>
<dbReference type="Proteomes" id="UP000649573">
    <property type="component" value="Unassembled WGS sequence"/>
</dbReference>
<organism evidence="2 3">
    <name type="scientific">Lentzea flava</name>
    <dbReference type="NCBI Taxonomy" id="103732"/>
    <lineage>
        <taxon>Bacteria</taxon>
        <taxon>Bacillati</taxon>
        <taxon>Actinomycetota</taxon>
        <taxon>Actinomycetes</taxon>
        <taxon>Pseudonocardiales</taxon>
        <taxon>Pseudonocardiaceae</taxon>
        <taxon>Lentzea</taxon>
    </lineage>
</organism>
<feature type="region of interest" description="Disordered" evidence="1">
    <location>
        <begin position="45"/>
        <end position="68"/>
    </location>
</feature>
<reference evidence="3" key="1">
    <citation type="journal article" date="2019" name="Int. J. Syst. Evol. Microbiol.">
        <title>The Global Catalogue of Microorganisms (GCM) 10K type strain sequencing project: providing services to taxonomists for standard genome sequencing and annotation.</title>
        <authorList>
            <consortium name="The Broad Institute Genomics Platform"/>
            <consortium name="The Broad Institute Genome Sequencing Center for Infectious Disease"/>
            <person name="Wu L."/>
            <person name="Ma J."/>
        </authorList>
    </citation>
    <scope>NUCLEOTIDE SEQUENCE [LARGE SCALE GENOMIC DNA]</scope>
    <source>
        <strain evidence="3">JCM 3296</strain>
    </source>
</reference>
<evidence type="ECO:0000256" key="1">
    <source>
        <dbReference type="SAM" id="MobiDB-lite"/>
    </source>
</evidence>
<keyword evidence="3" id="KW-1185">Reference proteome</keyword>
<accession>A0ABQ2UBV8</accession>